<dbReference type="AlphaFoldDB" id="A0AAD5T554"/>
<feature type="compositionally biased region" description="Polar residues" evidence="1">
    <location>
        <begin position="1"/>
        <end position="10"/>
    </location>
</feature>
<dbReference type="EMBL" id="JADGJH010000368">
    <property type="protein sequence ID" value="KAJ3130661.1"/>
    <property type="molecule type" value="Genomic_DNA"/>
</dbReference>
<keyword evidence="3" id="KW-1185">Reference proteome</keyword>
<gene>
    <name evidence="2" type="ORF">HK100_007746</name>
</gene>
<organism evidence="2 3">
    <name type="scientific">Physocladia obscura</name>
    <dbReference type="NCBI Taxonomy" id="109957"/>
    <lineage>
        <taxon>Eukaryota</taxon>
        <taxon>Fungi</taxon>
        <taxon>Fungi incertae sedis</taxon>
        <taxon>Chytridiomycota</taxon>
        <taxon>Chytridiomycota incertae sedis</taxon>
        <taxon>Chytridiomycetes</taxon>
        <taxon>Chytridiales</taxon>
        <taxon>Chytriomycetaceae</taxon>
        <taxon>Physocladia</taxon>
    </lineage>
</organism>
<comment type="caution">
    <text evidence="2">The sequence shown here is derived from an EMBL/GenBank/DDBJ whole genome shotgun (WGS) entry which is preliminary data.</text>
</comment>
<evidence type="ECO:0000256" key="1">
    <source>
        <dbReference type="SAM" id="MobiDB-lite"/>
    </source>
</evidence>
<sequence length="177" mass="19568">MSASNNNQQPELDVLASLPPPPKLPDTPLKTVAALMLMPFCQGMFYGLGEGVARLLVFRWWGIENFTGVPTAGVTPTTVSKIAHAQKVGFFGTLFGTSSSEPQTKNANAFSLDLLMDVDFVSAAAQQQEQERNSNKQQRSHFGRAEFVNTRQDGVVFMRSDDRSYLNVHELSKQRLC</sequence>
<name>A0AAD5T554_9FUNG</name>
<protein>
    <submittedName>
        <fullName evidence="2">Uncharacterized protein</fullName>
    </submittedName>
</protein>
<evidence type="ECO:0000313" key="2">
    <source>
        <dbReference type="EMBL" id="KAJ3130661.1"/>
    </source>
</evidence>
<evidence type="ECO:0000313" key="3">
    <source>
        <dbReference type="Proteomes" id="UP001211907"/>
    </source>
</evidence>
<dbReference type="Proteomes" id="UP001211907">
    <property type="component" value="Unassembled WGS sequence"/>
</dbReference>
<accession>A0AAD5T554</accession>
<feature type="region of interest" description="Disordered" evidence="1">
    <location>
        <begin position="1"/>
        <end position="22"/>
    </location>
</feature>
<proteinExistence type="predicted"/>
<reference evidence="2" key="1">
    <citation type="submission" date="2020-05" db="EMBL/GenBank/DDBJ databases">
        <title>Phylogenomic resolution of chytrid fungi.</title>
        <authorList>
            <person name="Stajich J.E."/>
            <person name="Amses K."/>
            <person name="Simmons R."/>
            <person name="Seto K."/>
            <person name="Myers J."/>
            <person name="Bonds A."/>
            <person name="Quandt C.A."/>
            <person name="Barry K."/>
            <person name="Liu P."/>
            <person name="Grigoriev I."/>
            <person name="Longcore J.E."/>
            <person name="James T.Y."/>
        </authorList>
    </citation>
    <scope>NUCLEOTIDE SEQUENCE</scope>
    <source>
        <strain evidence="2">JEL0513</strain>
    </source>
</reference>